<protein>
    <submittedName>
        <fullName evidence="1">DUF937 domain-containing protein</fullName>
    </submittedName>
</protein>
<reference evidence="1 2" key="1">
    <citation type="submission" date="2023-09" db="EMBL/GenBank/DDBJ databases">
        <authorList>
            <person name="Rey-Velasco X."/>
        </authorList>
    </citation>
    <scope>NUCLEOTIDE SEQUENCE [LARGE SCALE GENOMIC DNA]</scope>
    <source>
        <strain evidence="1 2">F117</strain>
    </source>
</reference>
<evidence type="ECO:0000313" key="2">
    <source>
        <dbReference type="Proteomes" id="UP001262582"/>
    </source>
</evidence>
<dbReference type="Proteomes" id="UP001262582">
    <property type="component" value="Unassembled WGS sequence"/>
</dbReference>
<dbReference type="InterPro" id="IPR009282">
    <property type="entry name" value="DUF937"/>
</dbReference>
<dbReference type="RefSeq" id="WP_311503188.1">
    <property type="nucleotide sequence ID" value="NZ_JAVRHK010000006.1"/>
</dbReference>
<name>A0ABU3D5N0_9FLAO</name>
<proteinExistence type="predicted"/>
<dbReference type="Pfam" id="PF06078">
    <property type="entry name" value="DUF937"/>
    <property type="match status" value="1"/>
</dbReference>
<organism evidence="1 2">
    <name type="scientific">Autumnicola musiva</name>
    <dbReference type="NCBI Taxonomy" id="3075589"/>
    <lineage>
        <taxon>Bacteria</taxon>
        <taxon>Pseudomonadati</taxon>
        <taxon>Bacteroidota</taxon>
        <taxon>Flavobacteriia</taxon>
        <taxon>Flavobacteriales</taxon>
        <taxon>Flavobacteriaceae</taxon>
        <taxon>Autumnicola</taxon>
    </lineage>
</organism>
<evidence type="ECO:0000313" key="1">
    <source>
        <dbReference type="EMBL" id="MDT0676844.1"/>
    </source>
</evidence>
<accession>A0ABU3D5N0</accession>
<gene>
    <name evidence="1" type="ORF">RM539_09665</name>
</gene>
<sequence length="207" mass="21977">MASILDILNTTTGEQLIGKITETTGVEKEKAVTALGMTMPIILGILKNSSEDPKKVEKLNKALDTDKHDGQLLNSLKNSETEKLSEEGEKILHHLMGNKRGNIESFLASTLHLHKEDVGKIFSLATPVIMNLLGSQKRKDKVKASGLSGLIGSVLGSSAAHESSFVESLSNRDEDANVIDDVRGMVIGGGKGGKKGDSVLKGFTGGK</sequence>
<keyword evidence="2" id="KW-1185">Reference proteome</keyword>
<comment type="caution">
    <text evidence="1">The sequence shown here is derived from an EMBL/GenBank/DDBJ whole genome shotgun (WGS) entry which is preliminary data.</text>
</comment>
<dbReference type="EMBL" id="JAVRHK010000006">
    <property type="protein sequence ID" value="MDT0676844.1"/>
    <property type="molecule type" value="Genomic_DNA"/>
</dbReference>